<name>A0A0F9ARM9_9ZZZZ</name>
<accession>A0A0F9ARM9</accession>
<gene>
    <name evidence="1" type="ORF">LCGC14_2617680</name>
</gene>
<sequence length="460" mass="52911">GVIIGDNSDLNVLFWKSKLVYIDADSFQFGKYPCVVGTENFLVPELYDKDLAAKPYFVPLFDWYSWYVMTIRSLLMVHPYGGVHRDYKTVPQRAKARITFTDPSVKYPKSGMHPDLLNDALKGIFDRMFSQGERFIPPREELVEYRDSLTTCGSCKTMHPAENSSCPQCSHVNTQRVQRQVKIVKRPGKMTVNSETIMTTPGQIIWRHVLGQNIHAIARENGNLVLYRYSPNERLKSMKLMPFAGDPVFDLFKDRYLVYNDGLADHLKVFNISGTSPDDTAYRPWVDSFHGRRVFACGRDHLFRVYQGFLFASERNDQYGVFDETNINAVSRDQTWVAASPHGSVVFGYQRFFETLKFFIYRLDKKKLWYPPITELKENESIIDASIRFSATSILLILKTEIKGKTFVHVYILHEDEVKCHFRVDAISSDTYKNIHGKAFAMTANAAIILHPTDDGIVQE</sequence>
<organism evidence="1">
    <name type="scientific">marine sediment metagenome</name>
    <dbReference type="NCBI Taxonomy" id="412755"/>
    <lineage>
        <taxon>unclassified sequences</taxon>
        <taxon>metagenomes</taxon>
        <taxon>ecological metagenomes</taxon>
    </lineage>
</organism>
<evidence type="ECO:0000313" key="1">
    <source>
        <dbReference type="EMBL" id="KKL04277.1"/>
    </source>
</evidence>
<feature type="non-terminal residue" evidence="1">
    <location>
        <position position="460"/>
    </location>
</feature>
<evidence type="ECO:0008006" key="2">
    <source>
        <dbReference type="Google" id="ProtNLM"/>
    </source>
</evidence>
<proteinExistence type="predicted"/>
<comment type="caution">
    <text evidence="1">The sequence shown here is derived from an EMBL/GenBank/DDBJ whole genome shotgun (WGS) entry which is preliminary data.</text>
</comment>
<reference evidence="1" key="1">
    <citation type="journal article" date="2015" name="Nature">
        <title>Complex archaea that bridge the gap between prokaryotes and eukaryotes.</title>
        <authorList>
            <person name="Spang A."/>
            <person name="Saw J.H."/>
            <person name="Jorgensen S.L."/>
            <person name="Zaremba-Niedzwiedzka K."/>
            <person name="Martijn J."/>
            <person name="Lind A.E."/>
            <person name="van Eijk R."/>
            <person name="Schleper C."/>
            <person name="Guy L."/>
            <person name="Ettema T.J."/>
        </authorList>
    </citation>
    <scope>NUCLEOTIDE SEQUENCE</scope>
</reference>
<feature type="non-terminal residue" evidence="1">
    <location>
        <position position="1"/>
    </location>
</feature>
<dbReference type="EMBL" id="LAZR01044591">
    <property type="protein sequence ID" value="KKL04277.1"/>
    <property type="molecule type" value="Genomic_DNA"/>
</dbReference>
<dbReference type="AlphaFoldDB" id="A0A0F9ARM9"/>
<protein>
    <recommendedName>
        <fullName evidence="2">Protein kinase domain-containing protein</fullName>
    </recommendedName>
</protein>